<evidence type="ECO:0000256" key="3">
    <source>
        <dbReference type="ARBA" id="ARBA00023082"/>
    </source>
</evidence>
<evidence type="ECO:0000259" key="5">
    <source>
        <dbReference type="Pfam" id="PF04542"/>
    </source>
</evidence>
<dbReference type="Proteomes" id="UP001317001">
    <property type="component" value="Chromosome"/>
</dbReference>
<comment type="similarity">
    <text evidence="1">Belongs to the sigma-70 factor family. ECF subfamily.</text>
</comment>
<dbReference type="InterPro" id="IPR013325">
    <property type="entry name" value="RNA_pol_sigma_r2"/>
</dbReference>
<gene>
    <name evidence="7" type="ORF">NPX36_04630</name>
</gene>
<dbReference type="PANTHER" id="PTHR43133">
    <property type="entry name" value="RNA POLYMERASE ECF-TYPE SIGMA FACTO"/>
    <property type="match status" value="1"/>
</dbReference>
<dbReference type="InterPro" id="IPR013249">
    <property type="entry name" value="RNA_pol_sigma70_r4_t2"/>
</dbReference>
<dbReference type="InterPro" id="IPR013324">
    <property type="entry name" value="RNA_pol_sigma_r3/r4-like"/>
</dbReference>
<evidence type="ECO:0000256" key="1">
    <source>
        <dbReference type="ARBA" id="ARBA00010641"/>
    </source>
</evidence>
<evidence type="ECO:0000313" key="7">
    <source>
        <dbReference type="EMBL" id="UUV22327.1"/>
    </source>
</evidence>
<keyword evidence="2" id="KW-0805">Transcription regulation</keyword>
<dbReference type="Gene3D" id="1.10.10.10">
    <property type="entry name" value="Winged helix-like DNA-binding domain superfamily/Winged helix DNA-binding domain"/>
    <property type="match status" value="1"/>
</dbReference>
<dbReference type="NCBIfam" id="TIGR02937">
    <property type="entry name" value="sigma70-ECF"/>
    <property type="match status" value="1"/>
</dbReference>
<dbReference type="InterPro" id="IPR036388">
    <property type="entry name" value="WH-like_DNA-bd_sf"/>
</dbReference>
<evidence type="ECO:0000256" key="2">
    <source>
        <dbReference type="ARBA" id="ARBA00023015"/>
    </source>
</evidence>
<dbReference type="CDD" id="cd06171">
    <property type="entry name" value="Sigma70_r4"/>
    <property type="match status" value="1"/>
</dbReference>
<reference evidence="7 8" key="1">
    <citation type="submission" date="2022-08" db="EMBL/GenBank/DDBJ databases">
        <title>Myroides zhujiangensis sp. nov., a novel bacterium isolated from sediment in the Pearl River Estuary.</title>
        <authorList>
            <person name="Cui L."/>
        </authorList>
    </citation>
    <scope>NUCLEOTIDE SEQUENCE [LARGE SCALE GENOMIC DNA]</scope>
    <source>
        <strain evidence="7 8">SCSIO 72103</strain>
    </source>
</reference>
<evidence type="ECO:0000313" key="8">
    <source>
        <dbReference type="Proteomes" id="UP001317001"/>
    </source>
</evidence>
<protein>
    <submittedName>
        <fullName evidence="7">RNA polymerase sigma factor</fullName>
    </submittedName>
</protein>
<feature type="domain" description="RNA polymerase sigma factor 70 region 4 type 2" evidence="6">
    <location>
        <begin position="134"/>
        <end position="184"/>
    </location>
</feature>
<dbReference type="Gene3D" id="1.10.1740.10">
    <property type="match status" value="1"/>
</dbReference>
<proteinExistence type="inferred from homology"/>
<name>A0ABY5NUR0_9FLAO</name>
<sequence>MKKRIDNKVTLSDQEIVALITKFNHYSYFGILYDRYAQFVYNKCYAFVDNEEEAKDLTHDIFIKIFLKLTDFKGKSKFSTWLYAITFNTCVNYVNKNKKQKFYFSDEYLVEETEEDTTNEELNQYDLFEISYTQLQQILNTIPPTDKMILIMKYQEDLSIKEISEILNVKLSAVKMRLSRAKQKVLDLHK</sequence>
<evidence type="ECO:0000259" key="6">
    <source>
        <dbReference type="Pfam" id="PF08281"/>
    </source>
</evidence>
<organism evidence="7 8">
    <name type="scientific">Paenimyroides aestuarii</name>
    <dbReference type="NCBI Taxonomy" id="2968490"/>
    <lineage>
        <taxon>Bacteria</taxon>
        <taxon>Pseudomonadati</taxon>
        <taxon>Bacteroidota</taxon>
        <taxon>Flavobacteriia</taxon>
        <taxon>Flavobacteriales</taxon>
        <taxon>Flavobacteriaceae</taxon>
        <taxon>Paenimyroides</taxon>
    </lineage>
</organism>
<evidence type="ECO:0000256" key="4">
    <source>
        <dbReference type="ARBA" id="ARBA00023163"/>
    </source>
</evidence>
<dbReference type="EMBL" id="CP102382">
    <property type="protein sequence ID" value="UUV22327.1"/>
    <property type="molecule type" value="Genomic_DNA"/>
</dbReference>
<dbReference type="PANTHER" id="PTHR43133:SF51">
    <property type="entry name" value="RNA POLYMERASE SIGMA FACTOR"/>
    <property type="match status" value="1"/>
</dbReference>
<dbReference type="SUPFAM" id="SSF88659">
    <property type="entry name" value="Sigma3 and sigma4 domains of RNA polymerase sigma factors"/>
    <property type="match status" value="1"/>
</dbReference>
<keyword evidence="4" id="KW-0804">Transcription</keyword>
<dbReference type="Pfam" id="PF08281">
    <property type="entry name" value="Sigma70_r4_2"/>
    <property type="match status" value="1"/>
</dbReference>
<keyword evidence="3" id="KW-0731">Sigma factor</keyword>
<accession>A0ABY5NUR0</accession>
<dbReference type="RefSeq" id="WP_257500244.1">
    <property type="nucleotide sequence ID" value="NZ_CP102382.1"/>
</dbReference>
<dbReference type="SUPFAM" id="SSF88946">
    <property type="entry name" value="Sigma2 domain of RNA polymerase sigma factors"/>
    <property type="match status" value="1"/>
</dbReference>
<dbReference type="Pfam" id="PF04542">
    <property type="entry name" value="Sigma70_r2"/>
    <property type="match status" value="1"/>
</dbReference>
<feature type="domain" description="RNA polymerase sigma-70 region 2" evidence="5">
    <location>
        <begin position="32"/>
        <end position="99"/>
    </location>
</feature>
<keyword evidence="8" id="KW-1185">Reference proteome</keyword>
<dbReference type="InterPro" id="IPR039425">
    <property type="entry name" value="RNA_pol_sigma-70-like"/>
</dbReference>
<dbReference type="InterPro" id="IPR007627">
    <property type="entry name" value="RNA_pol_sigma70_r2"/>
</dbReference>
<dbReference type="InterPro" id="IPR014284">
    <property type="entry name" value="RNA_pol_sigma-70_dom"/>
</dbReference>